<comment type="caution">
    <text evidence="2">The sequence shown here is derived from an EMBL/GenBank/DDBJ whole genome shotgun (WGS) entry which is preliminary data.</text>
</comment>
<feature type="transmembrane region" description="Helical" evidence="1">
    <location>
        <begin position="73"/>
        <end position="91"/>
    </location>
</feature>
<keyword evidence="3" id="KW-1185">Reference proteome</keyword>
<dbReference type="Gene3D" id="1.20.1070.10">
    <property type="entry name" value="Rhodopsin 7-helix transmembrane proteins"/>
    <property type="match status" value="1"/>
</dbReference>
<accession>A0A1D1UXZ9</accession>
<proteinExistence type="predicted"/>
<keyword evidence="1" id="KW-0812">Transmembrane</keyword>
<name>A0A1D1UXZ9_RAMVA</name>
<reference evidence="2 3" key="1">
    <citation type="journal article" date="2016" name="Nat. Commun.">
        <title>Extremotolerant tardigrade genome and improved radiotolerance of human cultured cells by tardigrade-unique protein.</title>
        <authorList>
            <person name="Hashimoto T."/>
            <person name="Horikawa D.D."/>
            <person name="Saito Y."/>
            <person name="Kuwahara H."/>
            <person name="Kozuka-Hata H."/>
            <person name="Shin-I T."/>
            <person name="Minakuchi Y."/>
            <person name="Ohishi K."/>
            <person name="Motoyama A."/>
            <person name="Aizu T."/>
            <person name="Enomoto A."/>
            <person name="Kondo K."/>
            <person name="Tanaka S."/>
            <person name="Hara Y."/>
            <person name="Koshikawa S."/>
            <person name="Sagara H."/>
            <person name="Miura T."/>
            <person name="Yokobori S."/>
            <person name="Miyagawa K."/>
            <person name="Suzuki Y."/>
            <person name="Kubo T."/>
            <person name="Oyama M."/>
            <person name="Kohara Y."/>
            <person name="Fujiyama A."/>
            <person name="Arakawa K."/>
            <person name="Katayama T."/>
            <person name="Toyoda A."/>
            <person name="Kunieda T."/>
        </authorList>
    </citation>
    <scope>NUCLEOTIDE SEQUENCE [LARGE SCALE GENOMIC DNA]</scope>
    <source>
        <strain evidence="2 3">YOKOZUNA-1</strain>
    </source>
</reference>
<evidence type="ECO:0000313" key="2">
    <source>
        <dbReference type="EMBL" id="GAU94524.1"/>
    </source>
</evidence>
<dbReference type="SUPFAM" id="SSF81321">
    <property type="entry name" value="Family A G protein-coupled receptor-like"/>
    <property type="match status" value="1"/>
</dbReference>
<dbReference type="AlphaFoldDB" id="A0A1D1UXZ9"/>
<dbReference type="Proteomes" id="UP000186922">
    <property type="component" value="Unassembled WGS sequence"/>
</dbReference>
<gene>
    <name evidence="2" type="primary">RvY_06285-1</name>
    <name evidence="2" type="synonym">RvY_06285.1</name>
    <name evidence="2" type="ORF">RvY_06285</name>
</gene>
<evidence type="ECO:0000313" key="3">
    <source>
        <dbReference type="Proteomes" id="UP000186922"/>
    </source>
</evidence>
<organism evidence="2 3">
    <name type="scientific">Ramazzottius varieornatus</name>
    <name type="common">Water bear</name>
    <name type="synonym">Tardigrade</name>
    <dbReference type="NCBI Taxonomy" id="947166"/>
    <lineage>
        <taxon>Eukaryota</taxon>
        <taxon>Metazoa</taxon>
        <taxon>Ecdysozoa</taxon>
        <taxon>Tardigrada</taxon>
        <taxon>Eutardigrada</taxon>
        <taxon>Parachela</taxon>
        <taxon>Hypsibioidea</taxon>
        <taxon>Ramazzottiidae</taxon>
        <taxon>Ramazzottius</taxon>
    </lineage>
</organism>
<keyword evidence="1" id="KW-0472">Membrane</keyword>
<sequence length="192" mass="22136">MVTRIPSLEFLPPETWLTCFFCLITLRYGCRVLKDLRADSDVSSVEISQWTMTIRNSSQSEAMILHNVVSPDALRSWVVCSLLLLTISSILNSRNLLALLAHQRRRPWTSWYVLLAHLYVIDLFCSSILYTSSIVKISSPYWEIWGHRVFCQIVGFICTYTAICSSTKYSGTNTVYRQYRRRLPVSHSSRGI</sequence>
<evidence type="ECO:0000256" key="1">
    <source>
        <dbReference type="SAM" id="Phobius"/>
    </source>
</evidence>
<keyword evidence="1" id="KW-1133">Transmembrane helix</keyword>
<dbReference type="EMBL" id="BDGG01000002">
    <property type="protein sequence ID" value="GAU94524.1"/>
    <property type="molecule type" value="Genomic_DNA"/>
</dbReference>
<feature type="transmembrane region" description="Helical" evidence="1">
    <location>
        <begin position="111"/>
        <end position="132"/>
    </location>
</feature>
<protein>
    <submittedName>
        <fullName evidence="2">Uncharacterized protein</fullName>
    </submittedName>
</protein>
<feature type="transmembrane region" description="Helical" evidence="1">
    <location>
        <begin position="144"/>
        <end position="163"/>
    </location>
</feature>